<dbReference type="PANTHER" id="PTHR20852">
    <property type="entry name" value="GLUTAMINE SYNTHETASE"/>
    <property type="match status" value="1"/>
</dbReference>
<dbReference type="GO" id="GO:0006542">
    <property type="term" value="P:glutamine biosynthetic process"/>
    <property type="evidence" value="ECO:0007669"/>
    <property type="project" value="TreeGrafter"/>
</dbReference>
<evidence type="ECO:0000259" key="9">
    <source>
        <dbReference type="PROSITE" id="PS51987"/>
    </source>
</evidence>
<dbReference type="GO" id="GO:0005524">
    <property type="term" value="F:ATP binding"/>
    <property type="evidence" value="ECO:0007669"/>
    <property type="project" value="UniProtKB-KW"/>
</dbReference>
<sequence>MGMNLSLLDLKGFPTFLFYPCLLQPVAGDWNGTGNHCNFSTKDMREDGGIKHIYAAIEKLSKRHKQHIADYDPSGGIDNRRRLTGKHETASADVFSSGEGSRTASIRIPRPVVNNKKGWLEDRRPAANCDPYAVVNRILRTVCMNE</sequence>
<dbReference type="GO" id="GO:0005737">
    <property type="term" value="C:cytoplasm"/>
    <property type="evidence" value="ECO:0007669"/>
    <property type="project" value="UniProtKB-SubCell"/>
</dbReference>
<dbReference type="Gene3D" id="3.30.590.10">
    <property type="entry name" value="Glutamine synthetase/guanido kinase, catalytic domain"/>
    <property type="match status" value="1"/>
</dbReference>
<evidence type="ECO:0000256" key="1">
    <source>
        <dbReference type="ARBA" id="ARBA00004496"/>
    </source>
</evidence>
<evidence type="ECO:0000256" key="6">
    <source>
        <dbReference type="ARBA" id="ARBA00022741"/>
    </source>
</evidence>
<dbReference type="WBParaSite" id="PSAMB.scaffold1927size26631.g15510.t1">
    <property type="protein sequence ID" value="PSAMB.scaffold1927size26631.g15510.t1"/>
    <property type="gene ID" value="PSAMB.scaffold1927size26631.g15510"/>
</dbReference>
<dbReference type="GO" id="GO:0004356">
    <property type="term" value="F:glutamine synthetase activity"/>
    <property type="evidence" value="ECO:0007669"/>
    <property type="project" value="UniProtKB-EC"/>
</dbReference>
<evidence type="ECO:0000256" key="8">
    <source>
        <dbReference type="PROSITE-ProRule" id="PRU01331"/>
    </source>
</evidence>
<evidence type="ECO:0000256" key="5">
    <source>
        <dbReference type="ARBA" id="ARBA00022598"/>
    </source>
</evidence>
<organism evidence="10 11">
    <name type="scientific">Plectus sambesii</name>
    <dbReference type="NCBI Taxonomy" id="2011161"/>
    <lineage>
        <taxon>Eukaryota</taxon>
        <taxon>Metazoa</taxon>
        <taxon>Ecdysozoa</taxon>
        <taxon>Nematoda</taxon>
        <taxon>Chromadorea</taxon>
        <taxon>Plectida</taxon>
        <taxon>Plectina</taxon>
        <taxon>Plectoidea</taxon>
        <taxon>Plectidae</taxon>
        <taxon>Plectus</taxon>
    </lineage>
</organism>
<dbReference type="Proteomes" id="UP000887566">
    <property type="component" value="Unplaced"/>
</dbReference>
<proteinExistence type="inferred from homology"/>
<accession>A0A914VGG7</accession>
<protein>
    <recommendedName>
        <fullName evidence="3">glutamine synthetase</fullName>
        <ecNumber evidence="3">6.3.1.2</ecNumber>
    </recommendedName>
</protein>
<name>A0A914VGG7_9BILA</name>
<keyword evidence="4" id="KW-0963">Cytoplasm</keyword>
<evidence type="ECO:0000256" key="7">
    <source>
        <dbReference type="ARBA" id="ARBA00022840"/>
    </source>
</evidence>
<comment type="subcellular location">
    <subcellularLocation>
        <location evidence="1">Cytoplasm</location>
    </subcellularLocation>
</comment>
<evidence type="ECO:0000256" key="4">
    <source>
        <dbReference type="ARBA" id="ARBA00022490"/>
    </source>
</evidence>
<evidence type="ECO:0000256" key="2">
    <source>
        <dbReference type="ARBA" id="ARBA00009897"/>
    </source>
</evidence>
<keyword evidence="6" id="KW-0547">Nucleotide-binding</keyword>
<dbReference type="InterPro" id="IPR008146">
    <property type="entry name" value="Gln_synth_cat_dom"/>
</dbReference>
<dbReference type="PROSITE" id="PS51987">
    <property type="entry name" value="GS_CATALYTIC"/>
    <property type="match status" value="1"/>
</dbReference>
<reference evidence="11" key="1">
    <citation type="submission" date="2022-11" db="UniProtKB">
        <authorList>
            <consortium name="WormBaseParasite"/>
        </authorList>
    </citation>
    <scope>IDENTIFICATION</scope>
</reference>
<evidence type="ECO:0000256" key="3">
    <source>
        <dbReference type="ARBA" id="ARBA00012937"/>
    </source>
</evidence>
<dbReference type="FunFam" id="3.30.590.10:FF:000011">
    <property type="entry name" value="Glutamine synthetase"/>
    <property type="match status" value="1"/>
</dbReference>
<keyword evidence="5" id="KW-0436">Ligase</keyword>
<dbReference type="AlphaFoldDB" id="A0A914VGG7"/>
<dbReference type="EC" id="6.3.1.2" evidence="3"/>
<feature type="domain" description="GS catalytic" evidence="9">
    <location>
        <begin position="1"/>
        <end position="146"/>
    </location>
</feature>
<keyword evidence="7" id="KW-0067">ATP-binding</keyword>
<comment type="similarity">
    <text evidence="2 8">Belongs to the glutamine synthetase family.</text>
</comment>
<dbReference type="InterPro" id="IPR014746">
    <property type="entry name" value="Gln_synth/guanido_kin_cat_dom"/>
</dbReference>
<evidence type="ECO:0000313" key="11">
    <source>
        <dbReference type="WBParaSite" id="PSAMB.scaffold1927size26631.g15510.t1"/>
    </source>
</evidence>
<dbReference type="SUPFAM" id="SSF55931">
    <property type="entry name" value="Glutamine synthetase/guanido kinase"/>
    <property type="match status" value="1"/>
</dbReference>
<keyword evidence="10" id="KW-1185">Reference proteome</keyword>
<dbReference type="InterPro" id="IPR050292">
    <property type="entry name" value="Glutamine_Synthetase"/>
</dbReference>
<evidence type="ECO:0000313" key="10">
    <source>
        <dbReference type="Proteomes" id="UP000887566"/>
    </source>
</evidence>
<dbReference type="PANTHER" id="PTHR20852:SF57">
    <property type="entry name" value="GLUTAMINE SYNTHETASE 2 CYTOPLASMIC"/>
    <property type="match status" value="1"/>
</dbReference>